<dbReference type="Gene3D" id="3.40.710.10">
    <property type="entry name" value="DD-peptidase/beta-lactamase superfamily"/>
    <property type="match status" value="1"/>
</dbReference>
<dbReference type="EMBL" id="JAPFQA010000008">
    <property type="protein sequence ID" value="MCZ8546301.1"/>
    <property type="molecule type" value="Genomic_DNA"/>
</dbReference>
<feature type="domain" description="Beta-lactamase-related" evidence="1">
    <location>
        <begin position="18"/>
        <end position="366"/>
    </location>
</feature>
<dbReference type="InterPro" id="IPR001466">
    <property type="entry name" value="Beta-lactam-related"/>
</dbReference>
<sequence length="387" mass="40466">MTATIGSVPLDHDFGGRVDQVVDRAIEEERIVGAVILVARRGEILYSRAAGLADRESKKTITADAIFRLASVTKPVVATAALALVEAGVIGLDDPLAKFIPEFRPKLTDGSEPVITVRQLLTHTAGLSYGFRQTADGPYHHAGISDGLDQPGLSMAENLRRIASVPLSYAPGTGWGYSVAMDVLGEVMARAAGATLPELIDRLVAQPLGMHDAAFIVRDRSRLVTPYADGPGKAVAMGEHHRVPFGDGAISFSPGRVFDPASFASGGTGMNGTAGDVLKLLEAVRSGGGPVIRPETAAAMTTDAISGLETTMPGWGWGLGFGILRDPLAASTPQAAGTWRWGGVYGHSWFVDPTLDLTVVALTNTAIAGMVGAFPDALRDAVYGRQA</sequence>
<dbReference type="PANTHER" id="PTHR43283:SF3">
    <property type="entry name" value="BETA-LACTAMASE FAMILY PROTEIN (AFU_ORTHOLOGUE AFUA_5G07500)"/>
    <property type="match status" value="1"/>
</dbReference>
<organism evidence="2 3">
    <name type="scientific">Mesorhizobium qingshengii</name>
    <dbReference type="NCBI Taxonomy" id="1165689"/>
    <lineage>
        <taxon>Bacteria</taxon>
        <taxon>Pseudomonadati</taxon>
        <taxon>Pseudomonadota</taxon>
        <taxon>Alphaproteobacteria</taxon>
        <taxon>Hyphomicrobiales</taxon>
        <taxon>Phyllobacteriaceae</taxon>
        <taxon>Mesorhizobium</taxon>
    </lineage>
</organism>
<dbReference type="PANTHER" id="PTHR43283">
    <property type="entry name" value="BETA-LACTAMASE-RELATED"/>
    <property type="match status" value="1"/>
</dbReference>
<dbReference type="Pfam" id="PF00144">
    <property type="entry name" value="Beta-lactamase"/>
    <property type="match status" value="1"/>
</dbReference>
<keyword evidence="3" id="KW-1185">Reference proteome</keyword>
<accession>A0ABT4QXR6</accession>
<dbReference type="SUPFAM" id="SSF56601">
    <property type="entry name" value="beta-lactamase/transpeptidase-like"/>
    <property type="match status" value="1"/>
</dbReference>
<protein>
    <submittedName>
        <fullName evidence="2">Beta-lactamase family protein</fullName>
    </submittedName>
</protein>
<evidence type="ECO:0000313" key="3">
    <source>
        <dbReference type="Proteomes" id="UP001152178"/>
    </source>
</evidence>
<name>A0ABT4QXR6_9HYPH</name>
<dbReference type="InterPro" id="IPR012338">
    <property type="entry name" value="Beta-lactam/transpept-like"/>
</dbReference>
<gene>
    <name evidence="2" type="ORF">OOJ09_19095</name>
</gene>
<proteinExistence type="predicted"/>
<dbReference type="RefSeq" id="WP_269906667.1">
    <property type="nucleotide sequence ID" value="NZ_JAPFQA010000008.1"/>
</dbReference>
<evidence type="ECO:0000313" key="2">
    <source>
        <dbReference type="EMBL" id="MCZ8546301.1"/>
    </source>
</evidence>
<comment type="caution">
    <text evidence="2">The sequence shown here is derived from an EMBL/GenBank/DDBJ whole genome shotgun (WGS) entry which is preliminary data.</text>
</comment>
<reference evidence="2" key="1">
    <citation type="submission" date="2022-11" db="EMBL/GenBank/DDBJ databases">
        <authorList>
            <person name="Coimbra C."/>
        </authorList>
    </citation>
    <scope>NUCLEOTIDE SEQUENCE</scope>
    <source>
        <strain evidence="2">Jales19</strain>
    </source>
</reference>
<evidence type="ECO:0000259" key="1">
    <source>
        <dbReference type="Pfam" id="PF00144"/>
    </source>
</evidence>
<dbReference type="Proteomes" id="UP001152178">
    <property type="component" value="Unassembled WGS sequence"/>
</dbReference>
<dbReference type="InterPro" id="IPR050789">
    <property type="entry name" value="Diverse_Enzym_Activities"/>
</dbReference>